<accession>A0ACB8SD37</accession>
<reference evidence="1" key="2">
    <citation type="journal article" date="2022" name="New Phytol.">
        <title>Evolutionary transition to the ectomycorrhizal habit in the genomes of a hyperdiverse lineage of mushroom-forming fungi.</title>
        <authorList>
            <person name="Looney B."/>
            <person name="Miyauchi S."/>
            <person name="Morin E."/>
            <person name="Drula E."/>
            <person name="Courty P.E."/>
            <person name="Kohler A."/>
            <person name="Kuo A."/>
            <person name="LaButti K."/>
            <person name="Pangilinan J."/>
            <person name="Lipzen A."/>
            <person name="Riley R."/>
            <person name="Andreopoulos W."/>
            <person name="He G."/>
            <person name="Johnson J."/>
            <person name="Nolan M."/>
            <person name="Tritt A."/>
            <person name="Barry K.W."/>
            <person name="Grigoriev I.V."/>
            <person name="Nagy L.G."/>
            <person name="Hibbett D."/>
            <person name="Henrissat B."/>
            <person name="Matheny P.B."/>
            <person name="Labbe J."/>
            <person name="Martin F.M."/>
        </authorList>
    </citation>
    <scope>NUCLEOTIDE SEQUENCE</scope>
    <source>
        <strain evidence="1">FP105234-sp</strain>
    </source>
</reference>
<dbReference type="EMBL" id="MU275838">
    <property type="protein sequence ID" value="KAI0054072.1"/>
    <property type="molecule type" value="Genomic_DNA"/>
</dbReference>
<organism evidence="1 2">
    <name type="scientific">Auriscalpium vulgare</name>
    <dbReference type="NCBI Taxonomy" id="40419"/>
    <lineage>
        <taxon>Eukaryota</taxon>
        <taxon>Fungi</taxon>
        <taxon>Dikarya</taxon>
        <taxon>Basidiomycota</taxon>
        <taxon>Agaricomycotina</taxon>
        <taxon>Agaricomycetes</taxon>
        <taxon>Russulales</taxon>
        <taxon>Auriscalpiaceae</taxon>
        <taxon>Auriscalpium</taxon>
    </lineage>
</organism>
<name>A0ACB8SD37_9AGAM</name>
<keyword evidence="2" id="KW-1185">Reference proteome</keyword>
<gene>
    <name evidence="1" type="ORF">FA95DRAFT_1600566</name>
</gene>
<sequence length="355" mass="38911">MSLTIRIPKKVEASSSAGESPSTPRPALKRKASKRRVASDSDYEEDQVDSSSQRPAPKRKASKSAPRGKGRAGKEDEDSPIPVKDERRLSAAKVKEATPVTGSRRTRESSLVEDVEVVDMDVDIELVADTEETFRATSGPPPTNVADLLKDDPPNPSPLPSFKKRTGKLPPIKKLKADPGNAAAGSSSQAAAKPKTKPSDGKGAIALDDGAKDDGLSHLIKQAKPVQKVEVDLMNKDVYASLFQKAPGVSAPRSGVNLKEKEERRKELDRMREEDRARRAAAAQHVFDLRSQHDKIVGFGDRMRLRKSIALWPNILAVAFRHEKQKEDMRRERDMQVNSGDQEMESGEVVDDSAL</sequence>
<proteinExistence type="predicted"/>
<protein>
    <submittedName>
        <fullName evidence="1">Uncharacterized protein</fullName>
    </submittedName>
</protein>
<dbReference type="Proteomes" id="UP000814033">
    <property type="component" value="Unassembled WGS sequence"/>
</dbReference>
<reference evidence="1" key="1">
    <citation type="submission" date="2021-02" db="EMBL/GenBank/DDBJ databases">
        <authorList>
            <consortium name="DOE Joint Genome Institute"/>
            <person name="Ahrendt S."/>
            <person name="Looney B.P."/>
            <person name="Miyauchi S."/>
            <person name="Morin E."/>
            <person name="Drula E."/>
            <person name="Courty P.E."/>
            <person name="Chicoki N."/>
            <person name="Fauchery L."/>
            <person name="Kohler A."/>
            <person name="Kuo A."/>
            <person name="Labutti K."/>
            <person name="Pangilinan J."/>
            <person name="Lipzen A."/>
            <person name="Riley R."/>
            <person name="Andreopoulos W."/>
            <person name="He G."/>
            <person name="Johnson J."/>
            <person name="Barry K.W."/>
            <person name="Grigoriev I.V."/>
            <person name="Nagy L."/>
            <person name="Hibbett D."/>
            <person name="Henrissat B."/>
            <person name="Matheny P.B."/>
            <person name="Labbe J."/>
            <person name="Martin F."/>
        </authorList>
    </citation>
    <scope>NUCLEOTIDE SEQUENCE</scope>
    <source>
        <strain evidence="1">FP105234-sp</strain>
    </source>
</reference>
<comment type="caution">
    <text evidence="1">The sequence shown here is derived from an EMBL/GenBank/DDBJ whole genome shotgun (WGS) entry which is preliminary data.</text>
</comment>
<evidence type="ECO:0000313" key="2">
    <source>
        <dbReference type="Proteomes" id="UP000814033"/>
    </source>
</evidence>
<evidence type="ECO:0000313" key="1">
    <source>
        <dbReference type="EMBL" id="KAI0054072.1"/>
    </source>
</evidence>